<dbReference type="InterPro" id="IPR057739">
    <property type="entry name" value="Glyco_hydro_29_N"/>
</dbReference>
<comment type="function">
    <text evidence="1">Alpha-L-fucosidase is responsible for hydrolyzing the alpha-1,6-linked fucose joined to the reducing-end N-acetylglucosamine of the carbohydrate moieties of glycoproteins.</text>
</comment>
<evidence type="ECO:0000256" key="3">
    <source>
        <dbReference type="ARBA" id="ARBA00012662"/>
    </source>
</evidence>
<keyword evidence="4 8" id="KW-0732">Signal</keyword>
<dbReference type="InterPro" id="IPR000933">
    <property type="entry name" value="Glyco_hydro_29"/>
</dbReference>
<dbReference type="SMART" id="SM00812">
    <property type="entry name" value="Alpha_L_fucos"/>
    <property type="match status" value="1"/>
</dbReference>
<reference evidence="10" key="1">
    <citation type="submission" date="2022-04" db="EMBL/GenBank/DDBJ databases">
        <title>Mucilaginibacter sp. RS28 isolated from freshwater.</title>
        <authorList>
            <person name="Ko S.-R."/>
        </authorList>
    </citation>
    <scope>NUCLEOTIDE SEQUENCE</scope>
    <source>
        <strain evidence="10">RS28</strain>
    </source>
</reference>
<evidence type="ECO:0000256" key="4">
    <source>
        <dbReference type="ARBA" id="ARBA00022729"/>
    </source>
</evidence>
<evidence type="ECO:0000256" key="8">
    <source>
        <dbReference type="SAM" id="SignalP"/>
    </source>
</evidence>
<evidence type="ECO:0000256" key="7">
    <source>
        <dbReference type="PIRSR" id="PIRSR001092-1"/>
    </source>
</evidence>
<sequence>MRNTFYKKPYMVIALLLLMVHSFKLSAQLPVETPAQKKARLQWWTDARFGMFIHWGLYSLAARHEWVKNYERINDSTYQKYFDNYNPDLYNPEEWALKAKQAGMKYVVLTTKHHEGFCLWDSKYTDYKVTNTPYGKDLLKPFVEAFRRQGIRVGFYYSLIDWHHPDFTIDRVHPMRDNAAARKTNATRDMNKYRQYIKNQLTELLTNYGKIDELFLDFSYPGNDGKGHEDWDSENLLKLIRKLQPQIIVNDRLDLSNVPGGWDYQTPEQFMPQEWPTVNGVKVPWETCQTFSGSWGYYRDEYSWKSINQLVEMLIETTSKGGNLLLNVGPTARGVFDERADERLKGLGDWMKFNERSIYGCTQAPDSFAKPDNCLLTYNPKTNRLYIHVLQWPFKSLHLKGYAGKIRYAQLLNDASEVRFTTNTTPGSHTTENSGANDVILDLPVTKPNTVIPVIELILK</sequence>
<evidence type="ECO:0000313" key="11">
    <source>
        <dbReference type="Proteomes" id="UP001139450"/>
    </source>
</evidence>
<organism evidence="10 11">
    <name type="scientific">Mucilaginibacter straminoryzae</name>
    <dbReference type="NCBI Taxonomy" id="2932774"/>
    <lineage>
        <taxon>Bacteria</taxon>
        <taxon>Pseudomonadati</taxon>
        <taxon>Bacteroidota</taxon>
        <taxon>Sphingobacteriia</taxon>
        <taxon>Sphingobacteriales</taxon>
        <taxon>Sphingobacteriaceae</taxon>
        <taxon>Mucilaginibacter</taxon>
    </lineage>
</organism>
<dbReference type="Pfam" id="PF01120">
    <property type="entry name" value="Alpha_L_fucos"/>
    <property type="match status" value="1"/>
</dbReference>
<dbReference type="RefSeq" id="WP_245128786.1">
    <property type="nucleotide sequence ID" value="NZ_JALJEJ010000002.1"/>
</dbReference>
<evidence type="ECO:0000256" key="6">
    <source>
        <dbReference type="ARBA" id="ARBA00023295"/>
    </source>
</evidence>
<dbReference type="Proteomes" id="UP001139450">
    <property type="component" value="Unassembled WGS sequence"/>
</dbReference>
<feature type="chain" id="PRO_5040753703" description="alpha-L-fucosidase" evidence="8">
    <location>
        <begin position="28"/>
        <end position="460"/>
    </location>
</feature>
<dbReference type="SUPFAM" id="SSF51445">
    <property type="entry name" value="(Trans)glycosidases"/>
    <property type="match status" value="1"/>
</dbReference>
<dbReference type="PANTHER" id="PTHR10030:SF37">
    <property type="entry name" value="ALPHA-L-FUCOSIDASE-RELATED"/>
    <property type="match status" value="1"/>
</dbReference>
<evidence type="ECO:0000313" key="10">
    <source>
        <dbReference type="EMBL" id="MCJ8208951.1"/>
    </source>
</evidence>
<dbReference type="EC" id="3.2.1.51" evidence="3"/>
<evidence type="ECO:0000256" key="5">
    <source>
        <dbReference type="ARBA" id="ARBA00022801"/>
    </source>
</evidence>
<keyword evidence="6" id="KW-0326">Glycosidase</keyword>
<dbReference type="GO" id="GO:0005764">
    <property type="term" value="C:lysosome"/>
    <property type="evidence" value="ECO:0007669"/>
    <property type="project" value="TreeGrafter"/>
</dbReference>
<dbReference type="EMBL" id="JALJEJ010000002">
    <property type="protein sequence ID" value="MCJ8208951.1"/>
    <property type="molecule type" value="Genomic_DNA"/>
</dbReference>
<dbReference type="PIRSF" id="PIRSF001092">
    <property type="entry name" value="Alpha-L-fucosidase"/>
    <property type="match status" value="1"/>
</dbReference>
<protein>
    <recommendedName>
        <fullName evidence="3">alpha-L-fucosidase</fullName>
        <ecNumber evidence="3">3.2.1.51</ecNumber>
    </recommendedName>
</protein>
<dbReference type="Gene3D" id="3.20.20.80">
    <property type="entry name" value="Glycosidases"/>
    <property type="match status" value="1"/>
</dbReference>
<comment type="caution">
    <text evidence="10">The sequence shown here is derived from an EMBL/GenBank/DDBJ whole genome shotgun (WGS) entry which is preliminary data.</text>
</comment>
<dbReference type="GO" id="GO:0016139">
    <property type="term" value="P:glycoside catabolic process"/>
    <property type="evidence" value="ECO:0007669"/>
    <property type="project" value="TreeGrafter"/>
</dbReference>
<accession>A0A9X2B803</accession>
<proteinExistence type="inferred from homology"/>
<keyword evidence="5" id="KW-0378">Hydrolase</keyword>
<name>A0A9X2B803_9SPHI</name>
<evidence type="ECO:0000256" key="1">
    <source>
        <dbReference type="ARBA" id="ARBA00004071"/>
    </source>
</evidence>
<feature type="site" description="May be important for catalysis" evidence="7">
    <location>
        <position position="288"/>
    </location>
</feature>
<dbReference type="InterPro" id="IPR016286">
    <property type="entry name" value="FUC_metazoa-typ"/>
</dbReference>
<dbReference type="GO" id="GO:0006004">
    <property type="term" value="P:fucose metabolic process"/>
    <property type="evidence" value="ECO:0007669"/>
    <property type="project" value="InterPro"/>
</dbReference>
<dbReference type="InterPro" id="IPR017853">
    <property type="entry name" value="GH"/>
</dbReference>
<gene>
    <name evidence="10" type="ORF">MUY27_04470</name>
</gene>
<keyword evidence="11" id="KW-1185">Reference proteome</keyword>
<dbReference type="GO" id="GO:0004560">
    <property type="term" value="F:alpha-L-fucosidase activity"/>
    <property type="evidence" value="ECO:0007669"/>
    <property type="project" value="InterPro"/>
</dbReference>
<dbReference type="PRINTS" id="PR00741">
    <property type="entry name" value="GLHYDRLASE29"/>
</dbReference>
<feature type="domain" description="Glycoside hydrolase family 29 N-terminal" evidence="9">
    <location>
        <begin position="35"/>
        <end position="354"/>
    </location>
</feature>
<evidence type="ECO:0000259" key="9">
    <source>
        <dbReference type="Pfam" id="PF01120"/>
    </source>
</evidence>
<dbReference type="AlphaFoldDB" id="A0A9X2B803"/>
<feature type="signal peptide" evidence="8">
    <location>
        <begin position="1"/>
        <end position="27"/>
    </location>
</feature>
<dbReference type="PANTHER" id="PTHR10030">
    <property type="entry name" value="ALPHA-L-FUCOSIDASE"/>
    <property type="match status" value="1"/>
</dbReference>
<comment type="similarity">
    <text evidence="2">Belongs to the glycosyl hydrolase 29 family.</text>
</comment>
<evidence type="ECO:0000256" key="2">
    <source>
        <dbReference type="ARBA" id="ARBA00007951"/>
    </source>
</evidence>